<protein>
    <submittedName>
        <fullName evidence="4">TIR domain-containing protein</fullName>
    </submittedName>
</protein>
<dbReference type="Gene3D" id="3.40.50.10140">
    <property type="entry name" value="Toll/interleukin-1 receptor homology (TIR) domain"/>
    <property type="match status" value="1"/>
</dbReference>
<keyword evidence="6" id="KW-1185">Reference proteome</keyword>
<evidence type="ECO:0000313" key="4">
    <source>
        <dbReference type="EMBL" id="TNV11273.1"/>
    </source>
</evidence>
<dbReference type="InterPro" id="IPR000157">
    <property type="entry name" value="TIR_dom"/>
</dbReference>
<dbReference type="Pfam" id="PF13676">
    <property type="entry name" value="TIR_2"/>
    <property type="match status" value="1"/>
</dbReference>
<evidence type="ECO:0000313" key="3">
    <source>
        <dbReference type="EMBL" id="MBB4094792.1"/>
    </source>
</evidence>
<dbReference type="RefSeq" id="WP_140021292.1">
    <property type="nucleotide sequence ID" value="NZ_JACIEX010000007.1"/>
</dbReference>
<reference evidence="4" key="2">
    <citation type="submission" date="2019-06" db="EMBL/GenBank/DDBJ databases">
        <authorList>
            <person name="Hu M."/>
        </authorList>
    </citation>
    <scope>NUCLEOTIDE SEQUENCE</scope>
    <source>
        <strain evidence="4">08RB2639</strain>
    </source>
</reference>
<evidence type="ECO:0000256" key="1">
    <source>
        <dbReference type="SAM" id="Coils"/>
    </source>
</evidence>
<dbReference type="EMBL" id="VEWK01000007">
    <property type="protein sequence ID" value="TNV11273.1"/>
    <property type="molecule type" value="Genomic_DNA"/>
</dbReference>
<dbReference type="EMBL" id="JACIEX010000007">
    <property type="protein sequence ID" value="MBB4094792.1"/>
    <property type="molecule type" value="Genomic_DNA"/>
</dbReference>
<reference evidence="4 5" key="1">
    <citation type="journal article" date="2011" name="Int. J. Syst. Evol. Microbiol.">
        <title>Ochrobactrum pecoris sp. nov., isolated from farm animals.</title>
        <authorList>
            <person name="Kampfer P."/>
            <person name="Huber B."/>
            <person name="Busse H.J."/>
            <person name="Scholz H.C."/>
            <person name="Tomaso H."/>
            <person name="Hotzel H."/>
            <person name="Melzer F."/>
        </authorList>
    </citation>
    <scope>NUCLEOTIDE SEQUENCE [LARGE SCALE GENOMIC DNA]</scope>
    <source>
        <strain evidence="4 5">08RB2639</strain>
    </source>
</reference>
<dbReference type="SUPFAM" id="SSF52200">
    <property type="entry name" value="Toll/Interleukin receptor TIR domain"/>
    <property type="match status" value="1"/>
</dbReference>
<feature type="coiled-coil region" evidence="1">
    <location>
        <begin position="174"/>
        <end position="211"/>
    </location>
</feature>
<comment type="caution">
    <text evidence="4">The sequence shown here is derived from an EMBL/GenBank/DDBJ whole genome shotgun (WGS) entry which is preliminary data.</text>
</comment>
<evidence type="ECO:0000313" key="5">
    <source>
        <dbReference type="Proteomes" id="UP000313390"/>
    </source>
</evidence>
<reference evidence="3 6" key="3">
    <citation type="submission" date="2020-08" db="EMBL/GenBank/DDBJ databases">
        <title>Genomic Encyclopedia of Type Strains, Phase IV (KMG-IV): sequencing the most valuable type-strain genomes for metagenomic binning, comparative biology and taxonomic classification.</title>
        <authorList>
            <person name="Goeker M."/>
        </authorList>
    </citation>
    <scope>NUCLEOTIDE SEQUENCE [LARGE SCALE GENOMIC DNA]</scope>
    <source>
        <strain evidence="3 6">DSM 23868</strain>
    </source>
</reference>
<accession>A0A5C5CIZ9</accession>
<dbReference type="AlphaFoldDB" id="A0A5C5CIZ9"/>
<organism evidence="4 5">
    <name type="scientific">Brucella pecoris</name>
    <dbReference type="NCBI Taxonomy" id="867683"/>
    <lineage>
        <taxon>Bacteria</taxon>
        <taxon>Pseudomonadati</taxon>
        <taxon>Pseudomonadota</taxon>
        <taxon>Alphaproteobacteria</taxon>
        <taxon>Hyphomicrobiales</taxon>
        <taxon>Brucellaceae</taxon>
        <taxon>Brucella/Ochrobactrum group</taxon>
        <taxon>Brucella</taxon>
    </lineage>
</organism>
<evidence type="ECO:0000259" key="2">
    <source>
        <dbReference type="Pfam" id="PF13676"/>
    </source>
</evidence>
<dbReference type="OrthoDB" id="4772211at2"/>
<dbReference type="InterPro" id="IPR035897">
    <property type="entry name" value="Toll_tir_struct_dom_sf"/>
</dbReference>
<dbReference type="GO" id="GO:0007165">
    <property type="term" value="P:signal transduction"/>
    <property type="evidence" value="ECO:0007669"/>
    <property type="project" value="InterPro"/>
</dbReference>
<proteinExistence type="predicted"/>
<name>A0A5C5CIZ9_9HYPH</name>
<feature type="domain" description="TIR" evidence="2">
    <location>
        <begin position="4"/>
        <end position="118"/>
    </location>
</feature>
<keyword evidence="1" id="KW-0175">Coiled coil</keyword>
<sequence>MAAIFLSHAVADTKLAKLLTDFLKEGIGVPHAEIFCSSVEGHGVPMTEDFNKYMREQIQQPKLVLLLMTPSYMESAFCLMELGAAWAKSHTTLPIVVPPVSFSEVTRTLGLIQALDINKPSSVIDLRTAVKSTNIDLEKRNDHVWENKKAEWIKAAKKAIKKLPGAKTVHAADHQTVLDEIEDLKEEIIGLEKLVDDKDALIEKLKAAKDKASVDEIMKAASGQADPEKVFDEHISAVKSALPAVSRLVKMHIIMDHYDKASRIDWFNERSEFEDAIQRNVINNDEAHSVAWGKQKLTQLREALLALDNFLRSEEGQNFIKSRPIGTATESDDRDFWDEYI</sequence>
<dbReference type="Proteomes" id="UP000313390">
    <property type="component" value="Unassembled WGS sequence"/>
</dbReference>
<dbReference type="Proteomes" id="UP000553980">
    <property type="component" value="Unassembled WGS sequence"/>
</dbReference>
<gene>
    <name evidence="4" type="ORF">FIB18_13940</name>
    <name evidence="3" type="ORF">GGQ79_003327</name>
</gene>
<evidence type="ECO:0000313" key="6">
    <source>
        <dbReference type="Proteomes" id="UP000553980"/>
    </source>
</evidence>